<gene>
    <name evidence="2" type="ORF">BN938_1661</name>
</gene>
<evidence type="ECO:0000256" key="1">
    <source>
        <dbReference type="ARBA" id="ARBA00009820"/>
    </source>
</evidence>
<dbReference type="OrthoDB" id="1117425at2"/>
<proteinExistence type="inferred from homology"/>
<dbReference type="KEGG" id="rbc:BN938_1661"/>
<name>A0A060R8D7_9BACT</name>
<dbReference type="STRING" id="1433126.BN938_1661"/>
<evidence type="ECO:0000313" key="2">
    <source>
        <dbReference type="EMBL" id="CDN31741.1"/>
    </source>
</evidence>
<dbReference type="eggNOG" id="COG0823">
    <property type="taxonomic scope" value="Bacteria"/>
</dbReference>
<dbReference type="AlphaFoldDB" id="A0A060R8D7"/>
<dbReference type="HOGENOM" id="CLU_042630_0_0_10"/>
<reference evidence="2 3" key="1">
    <citation type="journal article" date="2015" name="Genome Announc.">
        <title>Complete Genome Sequence of the Novel Leech Symbiont Mucinivorans hirudinis M3T.</title>
        <authorList>
            <person name="Nelson M.C."/>
            <person name="Bomar L."/>
            <person name="Graf J."/>
        </authorList>
    </citation>
    <scope>NUCLEOTIDE SEQUENCE [LARGE SCALE GENOMIC DNA]</scope>
    <source>
        <strain evidence="3">M3</strain>
    </source>
</reference>
<accession>A0A060R8D7</accession>
<dbReference type="InterPro" id="IPR011659">
    <property type="entry name" value="WD40"/>
</dbReference>
<dbReference type="SUPFAM" id="SSF82171">
    <property type="entry name" value="DPP6 N-terminal domain-like"/>
    <property type="match status" value="1"/>
</dbReference>
<dbReference type="Pfam" id="PF07676">
    <property type="entry name" value="PD40"/>
    <property type="match status" value="1"/>
</dbReference>
<dbReference type="PANTHER" id="PTHR36842">
    <property type="entry name" value="PROTEIN TOLB HOMOLOG"/>
    <property type="match status" value="1"/>
</dbReference>
<dbReference type="EMBL" id="HG934468">
    <property type="protein sequence ID" value="CDN31741.1"/>
    <property type="molecule type" value="Genomic_DNA"/>
</dbReference>
<dbReference type="Proteomes" id="UP000027616">
    <property type="component" value="Chromosome I"/>
</dbReference>
<sequence>MRFLLPILLLSSCTVRIPTQYDVANGAVKIFPDYTEITIPNNIAPLNFRIEMQADEFITQITDSYGQTYLYTGSVVTIGEGDWAKILKASQSYSIDIYSRRGDKWTKYPTVRNCIDSSRIDGYITYRLIEPSYVVWKSMGLYERNLTNFDERPLLHSPLTTDNQCMNCHTPQNNDGGNRYMFHIRGKSGGGTIIADGDKIEKLNLKTDKVISGGVYPAFHPIKKEIAFSVNDIGQLFHTQLDKKVEVMDFQSDIMLYDIDKHTVTPLTNEFNKLYTFPAWSADGEYLYFCVADAPTENKNDEQERFMDLYRRYREFQYSLCRGRVVNNRLTDIDTIFSRPSSSVSFPRASADGRYLMFTLSDWGNFSIWHPEADLWITDLSTMESAPLEGANSEQTESFHSFSSGDAGWFVFSSRREDGNYTRLYISKLYNGKATKPFIIPQSSPDFYDGFFKSYNVPELSRSAVRYSAREMGEVAQQDAINVK</sequence>
<dbReference type="Gene3D" id="2.120.10.30">
    <property type="entry name" value="TolB, C-terminal domain"/>
    <property type="match status" value="1"/>
</dbReference>
<organism evidence="2 3">
    <name type="scientific">Mucinivorans hirudinis</name>
    <dbReference type="NCBI Taxonomy" id="1433126"/>
    <lineage>
        <taxon>Bacteria</taxon>
        <taxon>Pseudomonadati</taxon>
        <taxon>Bacteroidota</taxon>
        <taxon>Bacteroidia</taxon>
        <taxon>Bacteroidales</taxon>
        <taxon>Rikenellaceae</taxon>
        <taxon>Mucinivorans</taxon>
    </lineage>
</organism>
<evidence type="ECO:0000313" key="3">
    <source>
        <dbReference type="Proteomes" id="UP000027616"/>
    </source>
</evidence>
<protein>
    <submittedName>
        <fullName evidence="2">TolB protein</fullName>
    </submittedName>
</protein>
<comment type="similarity">
    <text evidence="1">Belongs to the TolB family.</text>
</comment>
<keyword evidence="3" id="KW-1185">Reference proteome</keyword>
<dbReference type="InterPro" id="IPR011042">
    <property type="entry name" value="6-blade_b-propeller_TolB-like"/>
</dbReference>